<dbReference type="Gene3D" id="3.30.420.40">
    <property type="match status" value="2"/>
</dbReference>
<dbReference type="PANTHER" id="PTHR18964">
    <property type="entry name" value="ROK (REPRESSOR, ORF, KINASE) FAMILY"/>
    <property type="match status" value="1"/>
</dbReference>
<dbReference type="Proteomes" id="UP000192738">
    <property type="component" value="Unassembled WGS sequence"/>
</dbReference>
<evidence type="ECO:0000313" key="6">
    <source>
        <dbReference type="Proteomes" id="UP000192738"/>
    </source>
</evidence>
<feature type="domain" description="HTH crp-type" evidence="4">
    <location>
        <begin position="16"/>
        <end position="71"/>
    </location>
</feature>
<gene>
    <name evidence="5" type="ORF">SAMN04488500_10935</name>
</gene>
<dbReference type="InterPro" id="IPR012318">
    <property type="entry name" value="HTH_CRP"/>
</dbReference>
<keyword evidence="3" id="KW-0119">Carbohydrate metabolism</keyword>
<proteinExistence type="inferred from homology"/>
<dbReference type="SUPFAM" id="SSF53067">
    <property type="entry name" value="Actin-like ATPase domain"/>
    <property type="match status" value="1"/>
</dbReference>
<dbReference type="CDD" id="cd00090">
    <property type="entry name" value="HTH_ARSR"/>
    <property type="match status" value="1"/>
</dbReference>
<evidence type="ECO:0000256" key="2">
    <source>
        <dbReference type="ARBA" id="ARBA00006479"/>
    </source>
</evidence>
<dbReference type="InterPro" id="IPR049874">
    <property type="entry name" value="ROK_cs"/>
</dbReference>
<dbReference type="PANTHER" id="PTHR18964:SF149">
    <property type="entry name" value="BIFUNCTIONAL UDP-N-ACETYLGLUCOSAMINE 2-EPIMERASE_N-ACETYLMANNOSAMINE KINASE"/>
    <property type="match status" value="1"/>
</dbReference>
<dbReference type="GO" id="GO:0006355">
    <property type="term" value="P:regulation of DNA-templated transcription"/>
    <property type="evidence" value="ECO:0007669"/>
    <property type="project" value="InterPro"/>
</dbReference>
<evidence type="ECO:0000259" key="4">
    <source>
        <dbReference type="SMART" id="SM00419"/>
    </source>
</evidence>
<dbReference type="Pfam" id="PF00480">
    <property type="entry name" value="ROK"/>
    <property type="match status" value="1"/>
</dbReference>
<organism evidence="5 6">
    <name type="scientific">Sporomusa malonica</name>
    <dbReference type="NCBI Taxonomy" id="112901"/>
    <lineage>
        <taxon>Bacteria</taxon>
        <taxon>Bacillati</taxon>
        <taxon>Bacillota</taxon>
        <taxon>Negativicutes</taxon>
        <taxon>Selenomonadales</taxon>
        <taxon>Sporomusaceae</taxon>
        <taxon>Sporomusa</taxon>
    </lineage>
</organism>
<protein>
    <submittedName>
        <fullName evidence="5">Transcriptional regulator, MarR family</fullName>
    </submittedName>
</protein>
<dbReference type="SMART" id="SM00419">
    <property type="entry name" value="HTH_CRP"/>
    <property type="match status" value="1"/>
</dbReference>
<keyword evidence="3" id="KW-0859">Xylose metabolism</keyword>
<dbReference type="PROSITE" id="PS01125">
    <property type="entry name" value="ROK"/>
    <property type="match status" value="1"/>
</dbReference>
<dbReference type="InterPro" id="IPR011991">
    <property type="entry name" value="ArsR-like_HTH"/>
</dbReference>
<dbReference type="Pfam" id="PF13412">
    <property type="entry name" value="HTH_24"/>
    <property type="match status" value="1"/>
</dbReference>
<name>A0A1W2C0C8_9FIRM</name>
<keyword evidence="6" id="KW-1185">Reference proteome</keyword>
<dbReference type="InterPro" id="IPR036388">
    <property type="entry name" value="WH-like_DNA-bd_sf"/>
</dbReference>
<dbReference type="InterPro" id="IPR036390">
    <property type="entry name" value="WH_DNA-bd_sf"/>
</dbReference>
<evidence type="ECO:0000256" key="3">
    <source>
        <dbReference type="ARBA" id="ARBA00022629"/>
    </source>
</evidence>
<dbReference type="Gene3D" id="1.10.10.10">
    <property type="entry name" value="Winged helix-like DNA-binding domain superfamily/Winged helix DNA-binding domain"/>
    <property type="match status" value="1"/>
</dbReference>
<dbReference type="GO" id="GO:0042732">
    <property type="term" value="P:D-xylose metabolic process"/>
    <property type="evidence" value="ECO:0007669"/>
    <property type="project" value="UniProtKB-KW"/>
</dbReference>
<dbReference type="GO" id="GO:0003677">
    <property type="term" value="F:DNA binding"/>
    <property type="evidence" value="ECO:0007669"/>
    <property type="project" value="InterPro"/>
</dbReference>
<evidence type="ECO:0000313" key="5">
    <source>
        <dbReference type="EMBL" id="SMC78685.1"/>
    </source>
</evidence>
<reference evidence="5 6" key="1">
    <citation type="submission" date="2017-04" db="EMBL/GenBank/DDBJ databases">
        <authorList>
            <person name="Afonso C.L."/>
            <person name="Miller P.J."/>
            <person name="Scott M.A."/>
            <person name="Spackman E."/>
            <person name="Goraichik I."/>
            <person name="Dimitrov K.M."/>
            <person name="Suarez D.L."/>
            <person name="Swayne D.E."/>
        </authorList>
    </citation>
    <scope>NUCLEOTIDE SEQUENCE [LARGE SCALE GENOMIC DNA]</scope>
    <source>
        <strain evidence="5 6">DSM 5090</strain>
    </source>
</reference>
<evidence type="ECO:0000256" key="1">
    <source>
        <dbReference type="ARBA" id="ARBA00002486"/>
    </source>
</evidence>
<dbReference type="STRING" id="112901.SAMN04488500_10935"/>
<accession>A0A1W2C0C8</accession>
<dbReference type="AlphaFoldDB" id="A0A1W2C0C8"/>
<comment type="function">
    <text evidence="1">Transcriptional repressor of xylose-utilizing enzymes.</text>
</comment>
<sequence length="397" mass="42429">MKNMSVQSPNDGQILNIIRRNGPLSRADIARLTGLTPPTVTNITNKLLEAGLVSDYMIGASRGGRRPLLLKINPAAGQVIIIHIRSFKMIGYVVDTAYNVHFEQTVSIRGLSHEAVLEQILEVIDQCRKAATTPPLAVGVVIRGPVRTQEGISVFAPNIGWKNVPLKYIIEEKTRLPAFIENDSHVLAYGEYYFGVAKDANNMVLLKVGHGIGGGIMFNGSLYRGVNGSAGEVGHTVIDIAGRLCSCGNFGCMEAMASETALTDLVVDAIRCGQTSLIVDMVNGDLDAVTPENIYFAADLGDDLAIGMLSRVAGYLGIGIANLVNVFNPELVVIGGGLAKASQYIEKTVWDTVACKSFESCSSVLEIKYSTQTSENTMKGAADMVFSELVGKITGLS</sequence>
<dbReference type="InterPro" id="IPR043129">
    <property type="entry name" value="ATPase_NBD"/>
</dbReference>
<comment type="similarity">
    <text evidence="2">Belongs to the ROK (NagC/XylR) family.</text>
</comment>
<dbReference type="EMBL" id="FWXI01000009">
    <property type="protein sequence ID" value="SMC78685.1"/>
    <property type="molecule type" value="Genomic_DNA"/>
</dbReference>
<dbReference type="SUPFAM" id="SSF46785">
    <property type="entry name" value="Winged helix' DNA-binding domain"/>
    <property type="match status" value="1"/>
</dbReference>
<dbReference type="InterPro" id="IPR000600">
    <property type="entry name" value="ROK"/>
</dbReference>
<dbReference type="OrthoDB" id="9810372at2"/>